<reference evidence="1" key="1">
    <citation type="submission" date="2021-12" db="EMBL/GenBank/DDBJ databases">
        <authorList>
            <person name="Zaccaron A."/>
            <person name="Stergiopoulos I."/>
        </authorList>
    </citation>
    <scope>NUCLEOTIDE SEQUENCE</scope>
    <source>
        <strain evidence="1">Race5_Kim</strain>
    </source>
</reference>
<dbReference type="RefSeq" id="XP_047765911.1">
    <property type="nucleotide sequence ID" value="XM_047908069.1"/>
</dbReference>
<dbReference type="AlphaFoldDB" id="A0A9Q8PFM3"/>
<evidence type="ECO:0000313" key="2">
    <source>
        <dbReference type="Proteomes" id="UP000756132"/>
    </source>
</evidence>
<reference evidence="1" key="2">
    <citation type="journal article" date="2022" name="Microb. Genom.">
        <title>A chromosome-scale genome assembly of the tomato pathogen Cladosporium fulvum reveals a compartmentalized genome architecture and the presence of a dispensable chromosome.</title>
        <authorList>
            <person name="Zaccaron A.Z."/>
            <person name="Chen L.H."/>
            <person name="Samaras A."/>
            <person name="Stergiopoulos I."/>
        </authorList>
    </citation>
    <scope>NUCLEOTIDE SEQUENCE</scope>
    <source>
        <strain evidence="1">Race5_Kim</strain>
    </source>
</reference>
<dbReference type="EMBL" id="CP090171">
    <property type="protein sequence ID" value="UJO21545.1"/>
    <property type="molecule type" value="Genomic_DNA"/>
</dbReference>
<dbReference type="Proteomes" id="UP000756132">
    <property type="component" value="Chromosome 9"/>
</dbReference>
<evidence type="ECO:0000313" key="1">
    <source>
        <dbReference type="EMBL" id="UJO21545.1"/>
    </source>
</evidence>
<proteinExistence type="predicted"/>
<organism evidence="1 2">
    <name type="scientific">Passalora fulva</name>
    <name type="common">Tomato leaf mold</name>
    <name type="synonym">Cladosporium fulvum</name>
    <dbReference type="NCBI Taxonomy" id="5499"/>
    <lineage>
        <taxon>Eukaryota</taxon>
        <taxon>Fungi</taxon>
        <taxon>Dikarya</taxon>
        <taxon>Ascomycota</taxon>
        <taxon>Pezizomycotina</taxon>
        <taxon>Dothideomycetes</taxon>
        <taxon>Dothideomycetidae</taxon>
        <taxon>Mycosphaerellales</taxon>
        <taxon>Mycosphaerellaceae</taxon>
        <taxon>Fulvia</taxon>
    </lineage>
</organism>
<dbReference type="GeneID" id="71988799"/>
<accession>A0A9Q8PFM3</accession>
<protein>
    <submittedName>
        <fullName evidence="1">Uncharacterized protein</fullName>
    </submittedName>
</protein>
<sequence length="243" mass="27369">MTTATLDTNCKKIFPFFRLPRELRDSIYEECDGSQDVSLSGPKDDHLQAWVEGGFRINLLLVSKQFSDEYQERQRGNATLMVDMTATSRSYTFKAEALDELRARAARPPTLLSGPRRLDDIEARLPALPGCVSYNIETSLVALSILFRQMRKHGDLPKRIKVYIQNVGIDGLMLPTLQNFYDQNGLLTVQGGRMIAFSSVCGEVNAEIYSQLRDESNMYWQGDKDGVSLIGTWTTEDGWKAVA</sequence>
<dbReference type="KEGG" id="ffu:CLAFUR5_08921"/>
<dbReference type="OrthoDB" id="3650808at2759"/>
<name>A0A9Q8PFM3_PASFU</name>
<keyword evidence="2" id="KW-1185">Reference proteome</keyword>
<gene>
    <name evidence="1" type="ORF">CLAFUR5_08921</name>
</gene>